<feature type="domain" description="Penicillin-binding protein dimerisation" evidence="6">
    <location>
        <begin position="166"/>
        <end position="333"/>
    </location>
</feature>
<dbReference type="SUPFAM" id="SSF54427">
    <property type="entry name" value="NTF2-like"/>
    <property type="match status" value="1"/>
</dbReference>
<dbReference type="Gene3D" id="3.30.1390.30">
    <property type="entry name" value="Penicillin-binding protein 2a, domain 3"/>
    <property type="match status" value="1"/>
</dbReference>
<dbReference type="InterPro" id="IPR050515">
    <property type="entry name" value="Beta-lactam/transpept"/>
</dbReference>
<dbReference type="SUPFAM" id="SSF56519">
    <property type="entry name" value="Penicillin binding protein dimerisation domain"/>
    <property type="match status" value="1"/>
</dbReference>
<protein>
    <submittedName>
        <fullName evidence="8">Penicillin-binding protein</fullName>
    </submittedName>
</protein>
<dbReference type="Pfam" id="PF03717">
    <property type="entry name" value="PBP_dimer"/>
    <property type="match status" value="1"/>
</dbReference>
<dbReference type="Proteomes" id="UP000197781">
    <property type="component" value="Chromosome"/>
</dbReference>
<organism evidence="8 9">
    <name type="scientific">Brevibacillus formosus</name>
    <dbReference type="NCBI Taxonomy" id="54913"/>
    <lineage>
        <taxon>Bacteria</taxon>
        <taxon>Bacillati</taxon>
        <taxon>Bacillota</taxon>
        <taxon>Bacilli</taxon>
        <taxon>Bacillales</taxon>
        <taxon>Paenibacillaceae</taxon>
        <taxon>Brevibacillus</taxon>
    </lineage>
</organism>
<dbReference type="InterPro" id="IPR036138">
    <property type="entry name" value="PBP_dimer_sf"/>
</dbReference>
<feature type="domain" description="NTF2-like N-terminal transpeptidase" evidence="7">
    <location>
        <begin position="38"/>
        <end position="159"/>
    </location>
</feature>
<dbReference type="EMBL" id="CP018145">
    <property type="protein sequence ID" value="ASJ55473.1"/>
    <property type="molecule type" value="Genomic_DNA"/>
</dbReference>
<dbReference type="PANTHER" id="PTHR30627">
    <property type="entry name" value="PEPTIDOGLYCAN D,D-TRANSPEPTIDASE"/>
    <property type="match status" value="1"/>
</dbReference>
<gene>
    <name evidence="8" type="ORF">BP422_19125</name>
</gene>
<dbReference type="InterPro" id="IPR012338">
    <property type="entry name" value="Beta-lactam/transpept-like"/>
</dbReference>
<dbReference type="GO" id="GO:0071555">
    <property type="term" value="P:cell wall organization"/>
    <property type="evidence" value="ECO:0007669"/>
    <property type="project" value="TreeGrafter"/>
</dbReference>
<evidence type="ECO:0000256" key="4">
    <source>
        <dbReference type="SAM" id="Phobius"/>
    </source>
</evidence>
<dbReference type="InterPro" id="IPR005311">
    <property type="entry name" value="PBP_dimer"/>
</dbReference>
<dbReference type="Gene3D" id="3.10.450.100">
    <property type="entry name" value="NTF2-like, domain 1"/>
    <property type="match status" value="1"/>
</dbReference>
<comment type="similarity">
    <text evidence="2">Belongs to the transpeptidase family.</text>
</comment>
<keyword evidence="4" id="KW-0812">Transmembrane</keyword>
<keyword evidence="4" id="KW-1133">Transmembrane helix</keyword>
<evidence type="ECO:0000313" key="8">
    <source>
        <dbReference type="EMBL" id="ASJ55473.1"/>
    </source>
</evidence>
<evidence type="ECO:0000259" key="7">
    <source>
        <dbReference type="Pfam" id="PF05223"/>
    </source>
</evidence>
<dbReference type="KEGG" id="bfm:BP422_19125"/>
<evidence type="ECO:0000256" key="2">
    <source>
        <dbReference type="ARBA" id="ARBA00007171"/>
    </source>
</evidence>
<evidence type="ECO:0000313" key="9">
    <source>
        <dbReference type="Proteomes" id="UP000197781"/>
    </source>
</evidence>
<dbReference type="PANTHER" id="PTHR30627:SF25">
    <property type="entry name" value="PENICILLIN-BINDING PROTEIN 3"/>
    <property type="match status" value="1"/>
</dbReference>
<dbReference type="GO" id="GO:0046677">
    <property type="term" value="P:response to antibiotic"/>
    <property type="evidence" value="ECO:0007669"/>
    <property type="project" value="InterPro"/>
</dbReference>
<evidence type="ECO:0000256" key="1">
    <source>
        <dbReference type="ARBA" id="ARBA00004370"/>
    </source>
</evidence>
<reference evidence="8 9" key="1">
    <citation type="submission" date="2016-11" db="EMBL/GenBank/DDBJ databases">
        <authorList>
            <person name="Jaros S."/>
            <person name="Januszkiewicz K."/>
            <person name="Wedrychowicz H."/>
        </authorList>
    </citation>
    <scope>NUCLEOTIDE SEQUENCE [LARGE SCALE GENOMIC DNA]</scope>
    <source>
        <strain evidence="8 9">NF2</strain>
    </source>
</reference>
<dbReference type="GO" id="GO:0008658">
    <property type="term" value="F:penicillin binding"/>
    <property type="evidence" value="ECO:0007669"/>
    <property type="project" value="InterPro"/>
</dbReference>
<dbReference type="GO" id="GO:0071972">
    <property type="term" value="F:peptidoglycan L,D-transpeptidase activity"/>
    <property type="evidence" value="ECO:0007669"/>
    <property type="project" value="TreeGrafter"/>
</dbReference>
<feature type="transmembrane region" description="Helical" evidence="4">
    <location>
        <begin position="6"/>
        <end position="24"/>
    </location>
</feature>
<dbReference type="InterPro" id="IPR001460">
    <property type="entry name" value="PCN-bd_Tpept"/>
</dbReference>
<evidence type="ECO:0000256" key="3">
    <source>
        <dbReference type="ARBA" id="ARBA00023136"/>
    </source>
</evidence>
<dbReference type="InterPro" id="IPR032710">
    <property type="entry name" value="NTF2-like_dom_sf"/>
</dbReference>
<name>A0A220MKI2_9BACL</name>
<keyword evidence="3 4" id="KW-0472">Membrane</keyword>
<dbReference type="GO" id="GO:0005886">
    <property type="term" value="C:plasma membrane"/>
    <property type="evidence" value="ECO:0007669"/>
    <property type="project" value="TreeGrafter"/>
</dbReference>
<dbReference type="RefSeq" id="WP_088909142.1">
    <property type="nucleotide sequence ID" value="NZ_CP018145.1"/>
</dbReference>
<evidence type="ECO:0000259" key="6">
    <source>
        <dbReference type="Pfam" id="PF03717"/>
    </source>
</evidence>
<dbReference type="SUPFAM" id="SSF56601">
    <property type="entry name" value="beta-lactamase/transpeptidase-like"/>
    <property type="match status" value="1"/>
</dbReference>
<dbReference type="Gene3D" id="3.90.1310.10">
    <property type="entry name" value="Penicillin-binding protein 2a (Domain 2)"/>
    <property type="match status" value="1"/>
</dbReference>
<dbReference type="Pfam" id="PF00905">
    <property type="entry name" value="Transpeptidase"/>
    <property type="match status" value="1"/>
</dbReference>
<proteinExistence type="inferred from homology"/>
<feature type="domain" description="Penicillin-binding protein transpeptidase" evidence="5">
    <location>
        <begin position="366"/>
        <end position="676"/>
    </location>
</feature>
<dbReference type="Gene3D" id="3.40.710.10">
    <property type="entry name" value="DD-peptidase/beta-lactamase superfamily"/>
    <property type="match status" value="1"/>
</dbReference>
<evidence type="ECO:0000259" key="5">
    <source>
        <dbReference type="Pfam" id="PF00905"/>
    </source>
</evidence>
<sequence length="683" mass="76434">MKKTWIVFWTVFVVVLSGFFYLFWDFWKDTTQSNGERAKAAFTAYTTKWGEQKFSDMYEQLSLHTKKIISKQEFVSRYQNIYEGVEAKAIVVEPMYNGDVKPGENGQINFHYRLTMETFVEPISFTGKATLVKETQNDLEDWYIHWNPSFIFPEMKEGDKVRANTVYPRRGEITDRSGRPLATERVVVDIGINPGEWSQASQAGKMAVSKLLQIPLDDLTSKVQATTSKSAKFIRIATLPQDDARIKQLEKTEGLKLHKKKVRYYPYQDATAHLVGYVGAINQEEYEKRKDQGYKTSDVIGKSGLEQIFEEKLRGSAGGRIVITDADGTEKKTVVERFAKHGQPLSLTIDAEVQQTIYQELKNEAGTAAAISPKTGEILALVNSPSFDPNAFVLGMSATKWKQMNETPQKPLLNRFARGFAPGSTFKPITAAIGLASGAITPSDSIHVRGLHWQKDTSWGGYEITRVSDYGGPVNLEKALVYSDNIYFAKAALSIGEEQFAKKSELFGFHEALPIPYPLDKSKLYNDGFQNEIQLADSGYGQGEVTMTPLHLALVYSAFANDGNIVHPSLLQEDKKDGYWKTNVIPADVASTVKQHLIQVMEDPRGTGRGARVPGIRMAGKTGTAELKQKKGELGLENGWYAVFNVDDPRLLVTMMIEDVRGRGGSHVLDARIKRIFTNVLKE</sequence>
<dbReference type="InterPro" id="IPR007887">
    <property type="entry name" value="MecA_N"/>
</dbReference>
<dbReference type="AlphaFoldDB" id="A0A220MKI2"/>
<comment type="subcellular location">
    <subcellularLocation>
        <location evidence="1">Membrane</location>
    </subcellularLocation>
</comment>
<accession>A0A220MKI2</accession>
<dbReference type="Pfam" id="PF05223">
    <property type="entry name" value="MecA_N"/>
    <property type="match status" value="1"/>
</dbReference>